<protein>
    <submittedName>
        <fullName evidence="1">Uncharacterized protein</fullName>
    </submittedName>
</protein>
<sequence>MARPPHLCADDYSAQDLKHARALVEAALGEWGRLIRAVAPDGRWQPDAVDLVDQLGEVDALLDAMYRSIGTLRTGIRQLDSQAIARVLDRARSGPPASLL</sequence>
<dbReference type="Proteomes" id="UP001500668">
    <property type="component" value="Unassembled WGS sequence"/>
</dbReference>
<keyword evidence="2" id="KW-1185">Reference proteome</keyword>
<dbReference type="EMBL" id="BAAACA010000038">
    <property type="protein sequence ID" value="GAA0617410.1"/>
    <property type="molecule type" value="Genomic_DNA"/>
</dbReference>
<dbReference type="RefSeq" id="WP_344077766.1">
    <property type="nucleotide sequence ID" value="NZ_BAAACA010000038.1"/>
</dbReference>
<accession>A0ABN1GRK9</accession>
<evidence type="ECO:0000313" key="1">
    <source>
        <dbReference type="EMBL" id="GAA0617410.1"/>
    </source>
</evidence>
<reference evidence="2" key="1">
    <citation type="journal article" date="2019" name="Int. J. Syst. Evol. Microbiol.">
        <title>The Global Catalogue of Microorganisms (GCM) 10K type strain sequencing project: providing services to taxonomists for standard genome sequencing and annotation.</title>
        <authorList>
            <consortium name="The Broad Institute Genomics Platform"/>
            <consortium name="The Broad Institute Genome Sequencing Center for Infectious Disease"/>
            <person name="Wu L."/>
            <person name="Ma J."/>
        </authorList>
    </citation>
    <scope>NUCLEOTIDE SEQUENCE [LARGE SCALE GENOMIC DNA]</scope>
    <source>
        <strain evidence="2">JCM 5067</strain>
    </source>
</reference>
<name>A0ABN1GRK9_9ACTN</name>
<comment type="caution">
    <text evidence="1">The sequence shown here is derived from an EMBL/GenBank/DDBJ whole genome shotgun (WGS) entry which is preliminary data.</text>
</comment>
<organism evidence="1 2">
    <name type="scientific">Streptomyces crystallinus</name>
    <dbReference type="NCBI Taxonomy" id="68191"/>
    <lineage>
        <taxon>Bacteria</taxon>
        <taxon>Bacillati</taxon>
        <taxon>Actinomycetota</taxon>
        <taxon>Actinomycetes</taxon>
        <taxon>Kitasatosporales</taxon>
        <taxon>Streptomycetaceae</taxon>
        <taxon>Streptomyces</taxon>
    </lineage>
</organism>
<gene>
    <name evidence="1" type="ORF">GCM10010394_54500</name>
</gene>
<evidence type="ECO:0000313" key="2">
    <source>
        <dbReference type="Proteomes" id="UP001500668"/>
    </source>
</evidence>
<proteinExistence type="predicted"/>